<organism evidence="1 2">
    <name type="scientific">Metabacillus hrfriensis</name>
    <dbReference type="NCBI Taxonomy" id="3048891"/>
    <lineage>
        <taxon>Bacteria</taxon>
        <taxon>Bacillati</taxon>
        <taxon>Bacillota</taxon>
        <taxon>Bacilli</taxon>
        <taxon>Bacillales</taxon>
        <taxon>Bacillaceae</taxon>
        <taxon>Metabacillus</taxon>
    </lineage>
</organism>
<sequence length="104" mass="11875">MSIEQTAFQIILHSGNARSSLIEAMQYAREGKFEEAEACFELAKKELTKAHHSQTGLIQEEARGQKAEVSILLVHAQDHLMNTITVRELTQEIIYLHKKIEEKN</sequence>
<accession>A0ACD4RI44</accession>
<proteinExistence type="predicted"/>
<name>A0ACD4RI44_9BACI</name>
<reference evidence="2" key="1">
    <citation type="journal article" date="2025" name="Aquaculture">
        <title>Assessment of the bioflocculant production and safety properties of Metabacillus hrfriensis sp. nov. based on phenotypic and whole-genome sequencing analysis.</title>
        <authorList>
            <person name="Zhang R."/>
            <person name="Zhao Z."/>
            <person name="Luo L."/>
            <person name="Wang S."/>
            <person name="Guo K."/>
            <person name="Xu W."/>
        </authorList>
    </citation>
    <scope>NUCLEOTIDE SEQUENCE [LARGE SCALE GENOMIC DNA]</scope>
    <source>
        <strain evidence="2">CT-WN-B3</strain>
    </source>
</reference>
<dbReference type="EMBL" id="CP126116">
    <property type="protein sequence ID" value="WHZ60149.1"/>
    <property type="molecule type" value="Genomic_DNA"/>
</dbReference>
<gene>
    <name evidence="1" type="ORF">QLQ22_03785</name>
</gene>
<keyword evidence="2" id="KW-1185">Reference proteome</keyword>
<dbReference type="Proteomes" id="UP001226091">
    <property type="component" value="Chromosome"/>
</dbReference>
<evidence type="ECO:0000313" key="2">
    <source>
        <dbReference type="Proteomes" id="UP001226091"/>
    </source>
</evidence>
<protein>
    <submittedName>
        <fullName evidence="1">PTS lactose/cellobiose transporter subunit IIA</fullName>
    </submittedName>
</protein>
<evidence type="ECO:0000313" key="1">
    <source>
        <dbReference type="EMBL" id="WHZ60149.1"/>
    </source>
</evidence>